<dbReference type="RefSeq" id="WP_073040680.1">
    <property type="nucleotide sequence ID" value="NZ_FQUO01000003.1"/>
</dbReference>
<dbReference type="Proteomes" id="UP000184368">
    <property type="component" value="Unassembled WGS sequence"/>
</dbReference>
<proteinExistence type="predicted"/>
<evidence type="ECO:0000256" key="1">
    <source>
        <dbReference type="SAM" id="SignalP"/>
    </source>
</evidence>
<dbReference type="InterPro" id="IPR029058">
    <property type="entry name" value="AB_hydrolase_fold"/>
</dbReference>
<feature type="chain" id="PRO_5012341184" evidence="1">
    <location>
        <begin position="22"/>
        <end position="482"/>
    </location>
</feature>
<accession>A0A1M4WY41</accession>
<keyword evidence="1" id="KW-0732">Signal</keyword>
<dbReference type="PANTHER" id="PTHR35535">
    <property type="entry name" value="HEAT SHOCK PROTEIN HSLJ"/>
    <property type="match status" value="1"/>
</dbReference>
<dbReference type="InterPro" id="IPR005184">
    <property type="entry name" value="DUF306_Meta_HslJ"/>
</dbReference>
<name>A0A1M4WY41_9BACT</name>
<evidence type="ECO:0000313" key="5">
    <source>
        <dbReference type="Proteomes" id="UP000184368"/>
    </source>
</evidence>
<dbReference type="Gene3D" id="3.40.50.1820">
    <property type="entry name" value="alpha/beta hydrolase"/>
    <property type="match status" value="1"/>
</dbReference>
<dbReference type="InterPro" id="IPR053147">
    <property type="entry name" value="Hsp_HslJ-like"/>
</dbReference>
<feature type="signal peptide" evidence="1">
    <location>
        <begin position="1"/>
        <end position="21"/>
    </location>
</feature>
<dbReference type="GO" id="GO:0006629">
    <property type="term" value="P:lipid metabolic process"/>
    <property type="evidence" value="ECO:0007669"/>
    <property type="project" value="InterPro"/>
</dbReference>
<dbReference type="Pfam" id="PF03724">
    <property type="entry name" value="META"/>
    <property type="match status" value="1"/>
</dbReference>
<dbReference type="OrthoDB" id="927373at2"/>
<gene>
    <name evidence="4" type="ORF">SAMN05444008_103176</name>
</gene>
<dbReference type="Gene3D" id="2.40.128.270">
    <property type="match status" value="1"/>
</dbReference>
<keyword evidence="5" id="KW-1185">Reference proteome</keyword>
<sequence length="482" mass="53271">MKFAYFLIALLLLVGRTTLQAQTLLPGFSKAEYTELMRVSARTTFDTVYANKHPAPERFRMVYRSPVSGLDNLWDLWADGQGTAAISIRGTTKKQESWLENFYAAMVPAKGSLVLPGNTHFSYQLAPQQGAAVHMGWLIGMASMAGDMRSKIDSAYRAGTRNLLIVGHSQGGAIAYLLTAYLLQLQQLRQLPAYLRVKTYCSAAPKPGNTQFAYAYEAMTFGGWAFNVVNSADWVPESPFTIQTISDFNKQNPFGGAKDAIRKVKFPQRLALMHVYNRLDKTTRKADKTYRKYLGRMIGKQVAKLMPGLDVPDYVASNNYARAGTPVVLLADSAYFAQYSDTSANIWIHHLHAPYLLLLDRLAPNATAMQSIPDGSWELSFLAGSPQPIAELYPGRKPSLQFDAANARVGGSTGCNRFSGGVTLGEKSIHFAAMALTKMYCPGEGEKRFLDALQQANAFALTDSGELTLLRDQEPLMRLQKR</sequence>
<evidence type="ECO:0000259" key="3">
    <source>
        <dbReference type="Pfam" id="PF03724"/>
    </source>
</evidence>
<keyword evidence="4" id="KW-0346">Stress response</keyword>
<dbReference type="SUPFAM" id="SSF53474">
    <property type="entry name" value="alpha/beta-Hydrolases"/>
    <property type="match status" value="1"/>
</dbReference>
<feature type="domain" description="DUF306" evidence="3">
    <location>
        <begin position="370"/>
        <end position="479"/>
    </location>
</feature>
<evidence type="ECO:0000313" key="4">
    <source>
        <dbReference type="EMBL" id="SHE85882.1"/>
    </source>
</evidence>
<dbReference type="InterPro" id="IPR038670">
    <property type="entry name" value="HslJ-like_sf"/>
</dbReference>
<dbReference type="Pfam" id="PF01764">
    <property type="entry name" value="Lipase_3"/>
    <property type="match status" value="1"/>
</dbReference>
<dbReference type="STRING" id="1302690.BUE76_06520"/>
<evidence type="ECO:0000259" key="2">
    <source>
        <dbReference type="Pfam" id="PF01764"/>
    </source>
</evidence>
<protein>
    <submittedName>
        <fullName evidence="4">Heat shock protein HslJ</fullName>
    </submittedName>
</protein>
<dbReference type="EMBL" id="FQUO01000003">
    <property type="protein sequence ID" value="SHE85882.1"/>
    <property type="molecule type" value="Genomic_DNA"/>
</dbReference>
<dbReference type="AlphaFoldDB" id="A0A1M4WY41"/>
<dbReference type="InterPro" id="IPR002921">
    <property type="entry name" value="Fungal_lipase-type"/>
</dbReference>
<dbReference type="PANTHER" id="PTHR35535:SF1">
    <property type="entry name" value="HEAT SHOCK PROTEIN HSLJ"/>
    <property type="match status" value="1"/>
</dbReference>
<reference evidence="4 5" key="1">
    <citation type="submission" date="2016-11" db="EMBL/GenBank/DDBJ databases">
        <authorList>
            <person name="Jaros S."/>
            <person name="Januszkiewicz K."/>
            <person name="Wedrychowicz H."/>
        </authorList>
    </citation>
    <scope>NUCLEOTIDE SEQUENCE [LARGE SCALE GENOMIC DNA]</scope>
    <source>
        <strain evidence="4 5">DSM 26897</strain>
    </source>
</reference>
<organism evidence="4 5">
    <name type="scientific">Cnuella takakiae</name>
    <dbReference type="NCBI Taxonomy" id="1302690"/>
    <lineage>
        <taxon>Bacteria</taxon>
        <taxon>Pseudomonadati</taxon>
        <taxon>Bacteroidota</taxon>
        <taxon>Chitinophagia</taxon>
        <taxon>Chitinophagales</taxon>
        <taxon>Chitinophagaceae</taxon>
        <taxon>Cnuella</taxon>
    </lineage>
</organism>
<feature type="domain" description="Fungal lipase-type" evidence="2">
    <location>
        <begin position="86"/>
        <end position="240"/>
    </location>
</feature>